<dbReference type="SUPFAM" id="SSF56801">
    <property type="entry name" value="Acetyl-CoA synthetase-like"/>
    <property type="match status" value="1"/>
</dbReference>
<feature type="domain" description="AMP-dependent synthetase/ligase" evidence="1">
    <location>
        <begin position="11"/>
        <end position="340"/>
    </location>
</feature>
<dbReference type="InterPro" id="IPR042099">
    <property type="entry name" value="ANL_N_sf"/>
</dbReference>
<dbReference type="Pfam" id="PF00501">
    <property type="entry name" value="AMP-binding"/>
    <property type="match status" value="1"/>
</dbReference>
<dbReference type="Gene3D" id="3.40.50.12780">
    <property type="entry name" value="N-terminal domain of ligase-like"/>
    <property type="match status" value="1"/>
</dbReference>
<evidence type="ECO:0000259" key="1">
    <source>
        <dbReference type="Pfam" id="PF00501"/>
    </source>
</evidence>
<dbReference type="Gene3D" id="3.30.300.30">
    <property type="match status" value="1"/>
</dbReference>
<sequence length="478" mass="51144">MRPPPSTAEILEEAALRDPLRPAFQEEGALLEVGQFYGMVAQCALWLQRLGVRRGERVAIAGPGYGVQLVLLLAAEGLGAVIASFNAEADPDASFLFSQVQWVFAARPQQVPAGVRFQLLDEALARAWAQPLGQERPAWNAQALGEPQRISRTSGSTGTSKFMLLSRAAQEHWIETGREKRTFGPGTRSLMLAPLVMNAALTRCSVCLRRGGMVLAPAHGGVLPQLLPTHAWGLPMHLERLLAEAPAGWVSPHPVQVSVLGGAMAPALREQVLRVFHGWTRNRYGSNEAGAICEELDATGTGLLAPGVDVRILGPDGGELPPGEAGRIAVRTPALVDGYLERPEETAQCFQDGWFLSGDAGLLVGPRQLRLLGRQDDLLDLAGIKVPASQLEAALRAQPTIADCAVQALHSGAGAVTLGLALVLAPDARQEDVGPQVHEALRAQPNTRAQLLVLPALPRLQNGKVDRMALLRRFHQAP</sequence>
<dbReference type="EMBL" id="JABBFX010000002">
    <property type="protein sequence ID" value="NML46511.1"/>
    <property type="molecule type" value="Genomic_DNA"/>
</dbReference>
<keyword evidence="3" id="KW-1185">Reference proteome</keyword>
<dbReference type="InterPro" id="IPR045851">
    <property type="entry name" value="AMP-bd_C_sf"/>
</dbReference>
<dbReference type="RefSeq" id="WP_169420770.1">
    <property type="nucleotide sequence ID" value="NZ_JABBFX010000002.1"/>
</dbReference>
<dbReference type="CDD" id="cd04433">
    <property type="entry name" value="AFD_class_I"/>
    <property type="match status" value="1"/>
</dbReference>
<proteinExistence type="predicted"/>
<evidence type="ECO:0000313" key="3">
    <source>
        <dbReference type="Proteomes" id="UP000541185"/>
    </source>
</evidence>
<comment type="caution">
    <text evidence="2">The sequence shown here is derived from an EMBL/GenBank/DDBJ whole genome shotgun (WGS) entry which is preliminary data.</text>
</comment>
<protein>
    <submittedName>
        <fullName evidence="2">Acyl--CoA ligase</fullName>
    </submittedName>
</protein>
<dbReference type="InterPro" id="IPR000873">
    <property type="entry name" value="AMP-dep_synth/lig_dom"/>
</dbReference>
<evidence type="ECO:0000313" key="2">
    <source>
        <dbReference type="EMBL" id="NML46511.1"/>
    </source>
</evidence>
<organism evidence="2 3">
    <name type="scientific">Ramlibacter agri</name>
    <dbReference type="NCBI Taxonomy" id="2728837"/>
    <lineage>
        <taxon>Bacteria</taxon>
        <taxon>Pseudomonadati</taxon>
        <taxon>Pseudomonadota</taxon>
        <taxon>Betaproteobacteria</taxon>
        <taxon>Burkholderiales</taxon>
        <taxon>Comamonadaceae</taxon>
        <taxon>Ramlibacter</taxon>
    </lineage>
</organism>
<gene>
    <name evidence="2" type="ORF">HHL11_22385</name>
</gene>
<name>A0A848HAR8_9BURK</name>
<dbReference type="PANTHER" id="PTHR43767:SF1">
    <property type="entry name" value="NONRIBOSOMAL PEPTIDE SYNTHASE PES1 (EUROFUNG)-RELATED"/>
    <property type="match status" value="1"/>
</dbReference>
<keyword evidence="2" id="KW-0436">Ligase</keyword>
<dbReference type="GO" id="GO:0016878">
    <property type="term" value="F:acid-thiol ligase activity"/>
    <property type="evidence" value="ECO:0007669"/>
    <property type="project" value="UniProtKB-ARBA"/>
</dbReference>
<dbReference type="InterPro" id="IPR050237">
    <property type="entry name" value="ATP-dep_AMP-bd_enzyme"/>
</dbReference>
<accession>A0A848HAR8</accession>
<dbReference type="AlphaFoldDB" id="A0A848HAR8"/>
<dbReference type="PANTHER" id="PTHR43767">
    <property type="entry name" value="LONG-CHAIN-FATTY-ACID--COA LIGASE"/>
    <property type="match status" value="1"/>
</dbReference>
<dbReference type="Proteomes" id="UP000541185">
    <property type="component" value="Unassembled WGS sequence"/>
</dbReference>
<reference evidence="2 3" key="1">
    <citation type="submission" date="2020-04" db="EMBL/GenBank/DDBJ databases">
        <title>Ramlibacter sp. G-1-2-2 isolated from soil.</title>
        <authorList>
            <person name="Dahal R.H."/>
        </authorList>
    </citation>
    <scope>NUCLEOTIDE SEQUENCE [LARGE SCALE GENOMIC DNA]</scope>
    <source>
        <strain evidence="2 3">G-1-2-2</strain>
    </source>
</reference>